<evidence type="ECO:0000256" key="3">
    <source>
        <dbReference type="ARBA" id="ARBA00022763"/>
    </source>
</evidence>
<evidence type="ECO:0000313" key="6">
    <source>
        <dbReference type="EMBL" id="KTD84740.1"/>
    </source>
</evidence>
<dbReference type="Proteomes" id="UP000054709">
    <property type="component" value="Unassembled WGS sequence"/>
</dbReference>
<name>A0A0W1ATX0_9BACL</name>
<dbReference type="Pfam" id="PF00730">
    <property type="entry name" value="HhH-GPD"/>
    <property type="match status" value="1"/>
</dbReference>
<dbReference type="GO" id="GO:0008725">
    <property type="term" value="F:DNA-3-methyladenine glycosylase activity"/>
    <property type="evidence" value="ECO:0007669"/>
    <property type="project" value="TreeGrafter"/>
</dbReference>
<dbReference type="GO" id="GO:0032131">
    <property type="term" value="F:alkylated DNA binding"/>
    <property type="evidence" value="ECO:0007669"/>
    <property type="project" value="TreeGrafter"/>
</dbReference>
<dbReference type="AlphaFoldDB" id="A0A0W1ATX0"/>
<dbReference type="OrthoDB" id="9785929at2"/>
<proteinExistence type="predicted"/>
<evidence type="ECO:0000259" key="5">
    <source>
        <dbReference type="SMART" id="SM00478"/>
    </source>
</evidence>
<gene>
    <name evidence="6" type="ORF">UQ64_24145</name>
</gene>
<comment type="catalytic activity">
    <reaction evidence="1">
        <text>Hydrolysis of alkylated DNA, releasing 3-methyladenine, 3-methylguanine, 7-methylguanine and 7-methyladenine.</text>
        <dbReference type="EC" id="3.2.2.21"/>
    </reaction>
</comment>
<dbReference type="GO" id="GO:0043916">
    <property type="term" value="F:DNA-7-methylguanine glycosylase activity"/>
    <property type="evidence" value="ECO:0007669"/>
    <property type="project" value="TreeGrafter"/>
</dbReference>
<dbReference type="PANTHER" id="PTHR43003">
    <property type="entry name" value="DNA-3-METHYLADENINE GLYCOSYLASE"/>
    <property type="match status" value="1"/>
</dbReference>
<keyword evidence="4" id="KW-0234">DNA repair</keyword>
<dbReference type="EC" id="3.2.2.21" evidence="2"/>
<reference evidence="6 7" key="1">
    <citation type="journal article" date="2015" name="Int. Biodeterior. Biodegradation">
        <title>Physiological and genetic screening methods for the isolation of methyl tert-butyl ether-degrading bacteria for bioremediation purposes.</title>
        <authorList>
            <person name="Guisado I.M."/>
            <person name="Purswani J."/>
            <person name="Gonzalez Lopez J."/>
            <person name="Pozo C."/>
        </authorList>
    </citation>
    <scope>NUCLEOTIDE SEQUENCE [LARGE SCALE GENOMIC DNA]</scope>
    <source>
        <strain evidence="6 7">SH7</strain>
    </source>
</reference>
<comment type="caution">
    <text evidence="6">The sequence shown here is derived from an EMBL/GenBank/DDBJ whole genome shotgun (WGS) entry which is preliminary data.</text>
</comment>
<feature type="domain" description="HhH-GPD" evidence="5">
    <location>
        <begin position="53"/>
        <end position="205"/>
    </location>
</feature>
<evidence type="ECO:0000256" key="4">
    <source>
        <dbReference type="ARBA" id="ARBA00023204"/>
    </source>
</evidence>
<sequence>MGAVITKFFEYGQAEIDYLGSVDPVLGAAMARMGKVERVIIPDLFTALIYAIVGQLISVKAVRTIWTRMQAQFGEITPQQLAIHTADEIQGSGMTMKKALCIHDISNLVVQGDFKLEELYGLPDQEVIQKLMNLKGIGKWTAEMMLINCMERPDVVSWGDIAIRRGMIKLYGLDTLTKEQFEQYRLRYSPLGSVASIYLWEISFQ</sequence>
<dbReference type="RefSeq" id="WP_060625446.1">
    <property type="nucleotide sequence ID" value="NZ_LCZJ02000033.1"/>
</dbReference>
<dbReference type="GO" id="GO:0006307">
    <property type="term" value="P:DNA alkylation repair"/>
    <property type="evidence" value="ECO:0007669"/>
    <property type="project" value="TreeGrafter"/>
</dbReference>
<dbReference type="GO" id="GO:0006285">
    <property type="term" value="P:base-excision repair, AP site formation"/>
    <property type="evidence" value="ECO:0007669"/>
    <property type="project" value="TreeGrafter"/>
</dbReference>
<protein>
    <recommendedName>
        <fullName evidence="2">DNA-3-methyladenine glycosylase II</fullName>
        <ecNumber evidence="2">3.2.2.21</ecNumber>
    </recommendedName>
</protein>
<evidence type="ECO:0000256" key="2">
    <source>
        <dbReference type="ARBA" id="ARBA00012000"/>
    </source>
</evidence>
<keyword evidence="7" id="KW-1185">Reference proteome</keyword>
<dbReference type="SUPFAM" id="SSF48150">
    <property type="entry name" value="DNA-glycosylase"/>
    <property type="match status" value="1"/>
</dbReference>
<dbReference type="GO" id="GO:0032993">
    <property type="term" value="C:protein-DNA complex"/>
    <property type="evidence" value="ECO:0007669"/>
    <property type="project" value="TreeGrafter"/>
</dbReference>
<dbReference type="PANTHER" id="PTHR43003:SF5">
    <property type="entry name" value="DNA-3-METHYLADENINE GLYCOSYLASE"/>
    <property type="match status" value="1"/>
</dbReference>
<dbReference type="InterPro" id="IPR051912">
    <property type="entry name" value="Alkylbase_DNA_Glycosylase/TA"/>
</dbReference>
<keyword evidence="6" id="KW-0378">Hydrolase</keyword>
<organism evidence="6 7">
    <name type="scientific">Paenibacillus etheri</name>
    <dbReference type="NCBI Taxonomy" id="1306852"/>
    <lineage>
        <taxon>Bacteria</taxon>
        <taxon>Bacillati</taxon>
        <taxon>Bacillota</taxon>
        <taxon>Bacilli</taxon>
        <taxon>Bacillales</taxon>
        <taxon>Paenibacillaceae</taxon>
        <taxon>Paenibacillus</taxon>
    </lineage>
</organism>
<dbReference type="CDD" id="cd00056">
    <property type="entry name" value="ENDO3c"/>
    <property type="match status" value="1"/>
</dbReference>
<dbReference type="GO" id="GO:0005737">
    <property type="term" value="C:cytoplasm"/>
    <property type="evidence" value="ECO:0007669"/>
    <property type="project" value="TreeGrafter"/>
</dbReference>
<dbReference type="EMBL" id="LCZJ02000033">
    <property type="protein sequence ID" value="KTD84740.1"/>
    <property type="molecule type" value="Genomic_DNA"/>
</dbReference>
<keyword evidence="3" id="KW-0227">DNA damage</keyword>
<accession>A0A0W1ATX0</accession>
<keyword evidence="6" id="KW-0326">Glycosidase</keyword>
<dbReference type="Gene3D" id="1.10.340.30">
    <property type="entry name" value="Hypothetical protein, domain 2"/>
    <property type="match status" value="1"/>
</dbReference>
<dbReference type="SMART" id="SM00478">
    <property type="entry name" value="ENDO3c"/>
    <property type="match status" value="1"/>
</dbReference>
<dbReference type="Gene3D" id="1.10.1670.40">
    <property type="match status" value="1"/>
</dbReference>
<evidence type="ECO:0000256" key="1">
    <source>
        <dbReference type="ARBA" id="ARBA00000086"/>
    </source>
</evidence>
<evidence type="ECO:0000313" key="7">
    <source>
        <dbReference type="Proteomes" id="UP000054709"/>
    </source>
</evidence>
<dbReference type="InterPro" id="IPR003265">
    <property type="entry name" value="HhH-GPD_domain"/>
</dbReference>
<dbReference type="InterPro" id="IPR011257">
    <property type="entry name" value="DNA_glycosylase"/>
</dbReference>